<organism evidence="2 3">
    <name type="scientific">Acrocarpospora pleiomorpha</name>
    <dbReference type="NCBI Taxonomy" id="90975"/>
    <lineage>
        <taxon>Bacteria</taxon>
        <taxon>Bacillati</taxon>
        <taxon>Actinomycetota</taxon>
        <taxon>Actinomycetes</taxon>
        <taxon>Streptosporangiales</taxon>
        <taxon>Streptosporangiaceae</taxon>
        <taxon>Acrocarpospora</taxon>
    </lineage>
</organism>
<dbReference type="Proteomes" id="UP000377595">
    <property type="component" value="Unassembled WGS sequence"/>
</dbReference>
<protein>
    <submittedName>
        <fullName evidence="2">Uncharacterized protein</fullName>
    </submittedName>
</protein>
<feature type="compositionally biased region" description="Basic residues" evidence="1">
    <location>
        <begin position="46"/>
        <end position="55"/>
    </location>
</feature>
<feature type="compositionally biased region" description="Pro residues" evidence="1">
    <location>
        <begin position="60"/>
        <end position="74"/>
    </location>
</feature>
<sequence length="120" mass="13512">MTSQSGFGKRVTYIHVLPDLRKHTFPDRGVIGDTSRDQTVDLRIRGQSKKIRRNSAGHPAPRPPATAPSAPERPPQTYTELVNRGLCPCLSCWLDQQVPSAVWRPRAVRTSWILQEESRA</sequence>
<evidence type="ECO:0000313" key="3">
    <source>
        <dbReference type="Proteomes" id="UP000377595"/>
    </source>
</evidence>
<feature type="region of interest" description="Disordered" evidence="1">
    <location>
        <begin position="24"/>
        <end position="77"/>
    </location>
</feature>
<accession>A0A5M3Y3N9</accession>
<proteinExistence type="predicted"/>
<name>A0A5M3Y3N9_9ACTN</name>
<feature type="compositionally biased region" description="Basic and acidic residues" evidence="1">
    <location>
        <begin position="34"/>
        <end position="44"/>
    </location>
</feature>
<evidence type="ECO:0000313" key="2">
    <source>
        <dbReference type="EMBL" id="GES26451.1"/>
    </source>
</evidence>
<comment type="caution">
    <text evidence="2">The sequence shown here is derived from an EMBL/GenBank/DDBJ whole genome shotgun (WGS) entry which is preliminary data.</text>
</comment>
<reference evidence="2 3" key="1">
    <citation type="submission" date="2019-10" db="EMBL/GenBank/DDBJ databases">
        <title>Whole genome shotgun sequence of Acrocarpospora pleiomorpha NBRC 16267.</title>
        <authorList>
            <person name="Ichikawa N."/>
            <person name="Kimura A."/>
            <person name="Kitahashi Y."/>
            <person name="Komaki H."/>
            <person name="Oguchi A."/>
        </authorList>
    </citation>
    <scope>NUCLEOTIDE SEQUENCE [LARGE SCALE GENOMIC DNA]</scope>
    <source>
        <strain evidence="2 3">NBRC 16267</strain>
    </source>
</reference>
<evidence type="ECO:0000256" key="1">
    <source>
        <dbReference type="SAM" id="MobiDB-lite"/>
    </source>
</evidence>
<dbReference type="AlphaFoldDB" id="A0A5M3Y3N9"/>
<gene>
    <name evidence="2" type="ORF">Aple_093500</name>
</gene>
<keyword evidence="3" id="KW-1185">Reference proteome</keyword>
<dbReference type="EMBL" id="BLAF01000087">
    <property type="protein sequence ID" value="GES26451.1"/>
    <property type="molecule type" value="Genomic_DNA"/>
</dbReference>